<gene>
    <name evidence="12" type="ORF">BASA50_010465</name>
</gene>
<organism evidence="12 13">
    <name type="scientific">Batrachochytrium salamandrivorans</name>
    <dbReference type="NCBI Taxonomy" id="1357716"/>
    <lineage>
        <taxon>Eukaryota</taxon>
        <taxon>Fungi</taxon>
        <taxon>Fungi incertae sedis</taxon>
        <taxon>Chytridiomycota</taxon>
        <taxon>Chytridiomycota incertae sedis</taxon>
        <taxon>Chytridiomycetes</taxon>
        <taxon>Rhizophydiales</taxon>
        <taxon>Rhizophydiales incertae sedis</taxon>
        <taxon>Batrachochytrium</taxon>
    </lineage>
</organism>
<name>A0ABQ8F168_9FUNG</name>
<evidence type="ECO:0000313" key="12">
    <source>
        <dbReference type="EMBL" id="KAH6588822.1"/>
    </source>
</evidence>
<evidence type="ECO:0000256" key="9">
    <source>
        <dbReference type="ARBA" id="ARBA00023049"/>
    </source>
</evidence>
<evidence type="ECO:0000256" key="5">
    <source>
        <dbReference type="ARBA" id="ARBA00022670"/>
    </source>
</evidence>
<dbReference type="CDD" id="cd09596">
    <property type="entry name" value="M36"/>
    <property type="match status" value="1"/>
</dbReference>
<dbReference type="InterPro" id="IPR001842">
    <property type="entry name" value="Peptidase_M36"/>
</dbReference>
<dbReference type="Proteomes" id="UP001648503">
    <property type="component" value="Unassembled WGS sequence"/>
</dbReference>
<keyword evidence="4 11" id="KW-0964">Secreted</keyword>
<comment type="caution">
    <text evidence="12">The sequence shown here is derived from an EMBL/GenBank/DDBJ whole genome shotgun (WGS) entry which is preliminary data.</text>
</comment>
<keyword evidence="5 11" id="KW-0645">Protease</keyword>
<evidence type="ECO:0000256" key="4">
    <source>
        <dbReference type="ARBA" id="ARBA00022525"/>
    </source>
</evidence>
<dbReference type="PANTHER" id="PTHR33478">
    <property type="entry name" value="EXTRACELLULAR METALLOPROTEINASE MEP"/>
    <property type="match status" value="1"/>
</dbReference>
<keyword evidence="11" id="KW-0732">Signal</keyword>
<comment type="cofactor">
    <cofactor evidence="1 11">
        <name>Zn(2+)</name>
        <dbReference type="ChEBI" id="CHEBI:29105"/>
    </cofactor>
</comment>
<comment type="subcellular location">
    <subcellularLocation>
        <location evidence="2 11">Secreted</location>
    </subcellularLocation>
</comment>
<dbReference type="Gene3D" id="1.10.390.10">
    <property type="entry name" value="Neutral Protease Domain 2"/>
    <property type="match status" value="1"/>
</dbReference>
<dbReference type="SUPFAM" id="SSF55486">
    <property type="entry name" value="Metalloproteases ('zincins'), catalytic domain"/>
    <property type="match status" value="1"/>
</dbReference>
<proteinExistence type="inferred from homology"/>
<comment type="similarity">
    <text evidence="3 11">Belongs to the peptidase M36 family.</text>
</comment>
<keyword evidence="9 11" id="KW-0482">Metalloprotease</keyword>
<dbReference type="Gene3D" id="3.10.170.10">
    <property type="match status" value="1"/>
</dbReference>
<evidence type="ECO:0000256" key="7">
    <source>
        <dbReference type="ARBA" id="ARBA00022801"/>
    </source>
</evidence>
<keyword evidence="7 11" id="KW-0378">Hydrolase</keyword>
<dbReference type="PRINTS" id="PR00999">
    <property type="entry name" value="FUNGALYSIN"/>
</dbReference>
<evidence type="ECO:0000256" key="6">
    <source>
        <dbReference type="ARBA" id="ARBA00022723"/>
    </source>
</evidence>
<accession>A0ABQ8F168</accession>
<evidence type="ECO:0000256" key="10">
    <source>
        <dbReference type="ARBA" id="ARBA00023145"/>
    </source>
</evidence>
<feature type="chain" id="PRO_5044962317" description="Extracellular metalloproteinase" evidence="11">
    <location>
        <begin position="20"/>
        <end position="621"/>
    </location>
</feature>
<keyword evidence="10 11" id="KW-0865">Zymogen</keyword>
<dbReference type="InterPro" id="IPR027268">
    <property type="entry name" value="Peptidase_M4/M1_CTD_sf"/>
</dbReference>
<keyword evidence="8 11" id="KW-0862">Zinc</keyword>
<evidence type="ECO:0000256" key="8">
    <source>
        <dbReference type="ARBA" id="ARBA00022833"/>
    </source>
</evidence>
<reference evidence="12 13" key="1">
    <citation type="submission" date="2021-02" db="EMBL/GenBank/DDBJ databases">
        <title>Variation within the Batrachochytrium salamandrivorans European outbreak.</title>
        <authorList>
            <person name="Kelly M."/>
            <person name="Pasmans F."/>
            <person name="Shea T.P."/>
            <person name="Munoz J.F."/>
            <person name="Carranza S."/>
            <person name="Cuomo C.A."/>
            <person name="Martel A."/>
        </authorList>
    </citation>
    <scope>NUCLEOTIDE SEQUENCE [LARGE SCALE GENOMIC DNA]</scope>
    <source>
        <strain evidence="12 13">AMFP18/2</strain>
    </source>
</reference>
<dbReference type="InterPro" id="IPR050371">
    <property type="entry name" value="Fungal_virulence_M36"/>
</dbReference>
<evidence type="ECO:0000256" key="11">
    <source>
        <dbReference type="RuleBase" id="RU364017"/>
    </source>
</evidence>
<feature type="signal peptide" evidence="11">
    <location>
        <begin position="1"/>
        <end position="19"/>
    </location>
</feature>
<dbReference type="EC" id="3.4.24.-" evidence="11"/>
<sequence length="621" mass="69425">MVAISLVLVLALVSYTVTAQPKTKGLTSLFTCFKRQTTSKIPTKTVYEWIPLSEETPTPTSDEDPARIGLSYILQRLSLQSNKFKVVTSFTDHLKITHVYGVPFHEKLLIGNLHAAAHVKKGQVFFYSAIIKNNPRLTKRSPTTPESTVKISSEEAVSAAVDCLKVPFYPDIAPVMESYWTGDEDIPVWIVQLRDDPITRWFEVRVDASTGVVVSSQDFKRDFTYTAIKLPNKSPYDGFSTIVNPENIQSSPSGWTEGFELKGNNALIRFEGDMKFETTTQGVFNGGFNPTLPPQTPKNLVTGAINAFYVANTVHDVFYLYGFTEKAGNFQENNFDNGGRGGDPVIINVQSSKDTDNAYFLTPLDGRSGVLNLHIFADTKPNRDPALDNTMLTHELTHGLSERLTGGARTKMCIIETESLGLSEGYSDMMALIFTAKPEDTRNTKRVIGEYVEGDPKGMRRYPYTTDMSVNPLKYKNAMQEKQRHRLGEIWASLLFEVYWNLVDAYGFSTNLHDATQKRGNIMFLQILVGTLMLQPCNPTFESARYAMLAADYAYYGGIHKHLINKGFAKRGFDPVSQSDPTTDMIGYWKQWLADVLQVVYQAVSIHIVGIPPGNRLVEVG</sequence>
<evidence type="ECO:0000313" key="13">
    <source>
        <dbReference type="Proteomes" id="UP001648503"/>
    </source>
</evidence>
<evidence type="ECO:0000256" key="3">
    <source>
        <dbReference type="ARBA" id="ARBA00006006"/>
    </source>
</evidence>
<evidence type="ECO:0000256" key="2">
    <source>
        <dbReference type="ARBA" id="ARBA00004613"/>
    </source>
</evidence>
<keyword evidence="6 11" id="KW-0479">Metal-binding</keyword>
<keyword evidence="13" id="KW-1185">Reference proteome</keyword>
<protein>
    <recommendedName>
        <fullName evidence="11">Extracellular metalloproteinase</fullName>
        <ecNumber evidence="11">3.4.24.-</ecNumber>
    </recommendedName>
    <alternativeName>
        <fullName evidence="11">Fungalysin</fullName>
    </alternativeName>
</protein>
<dbReference type="EMBL" id="JAFCIX010000491">
    <property type="protein sequence ID" value="KAH6588822.1"/>
    <property type="molecule type" value="Genomic_DNA"/>
</dbReference>
<evidence type="ECO:0000256" key="1">
    <source>
        <dbReference type="ARBA" id="ARBA00001947"/>
    </source>
</evidence>
<dbReference type="Pfam" id="PF02128">
    <property type="entry name" value="Peptidase_M36"/>
    <property type="match status" value="1"/>
</dbReference>
<dbReference type="PANTHER" id="PTHR33478:SF1">
    <property type="entry name" value="EXTRACELLULAR METALLOPROTEINASE MEP"/>
    <property type="match status" value="1"/>
</dbReference>